<sequence length="41" mass="4290">MTRPPDPRLQGAMQKAPEQVFAVSRVSDSSAAASSGERSSV</sequence>
<gene>
    <name evidence="1" type="ORF">ACFO9K_10940</name>
</gene>
<keyword evidence="2" id="KW-1185">Reference proteome</keyword>
<protein>
    <submittedName>
        <fullName evidence="1">Uncharacterized protein</fullName>
    </submittedName>
</protein>
<evidence type="ECO:0000313" key="1">
    <source>
        <dbReference type="EMBL" id="MFC4824776.1"/>
    </source>
</evidence>
<comment type="caution">
    <text evidence="1">The sequence shown here is derived from an EMBL/GenBank/DDBJ whole genome shotgun (WGS) entry which is preliminary data.</text>
</comment>
<name>A0ABD5Q2P1_9EURY</name>
<organism evidence="1 2">
    <name type="scientific">Halorussus aquaticus</name>
    <dbReference type="NCBI Taxonomy" id="2953748"/>
    <lineage>
        <taxon>Archaea</taxon>
        <taxon>Methanobacteriati</taxon>
        <taxon>Methanobacteriota</taxon>
        <taxon>Stenosarchaea group</taxon>
        <taxon>Halobacteria</taxon>
        <taxon>Halobacteriales</taxon>
        <taxon>Haladaptataceae</taxon>
        <taxon>Halorussus</taxon>
    </lineage>
</organism>
<dbReference type="EMBL" id="JBHSHT010000001">
    <property type="protein sequence ID" value="MFC4824776.1"/>
    <property type="molecule type" value="Genomic_DNA"/>
</dbReference>
<proteinExistence type="predicted"/>
<dbReference type="GeneID" id="73908172"/>
<dbReference type="RefSeq" id="WP_256568000.1">
    <property type="nucleotide sequence ID" value="NZ_CP100400.1"/>
</dbReference>
<dbReference type="Proteomes" id="UP001595945">
    <property type="component" value="Unassembled WGS sequence"/>
</dbReference>
<dbReference type="AlphaFoldDB" id="A0ABD5Q2P1"/>
<evidence type="ECO:0000313" key="2">
    <source>
        <dbReference type="Proteomes" id="UP001595945"/>
    </source>
</evidence>
<accession>A0ABD5Q2P1</accession>
<reference evidence="1 2" key="1">
    <citation type="journal article" date="2019" name="Int. J. Syst. Evol. Microbiol.">
        <title>The Global Catalogue of Microorganisms (GCM) 10K type strain sequencing project: providing services to taxonomists for standard genome sequencing and annotation.</title>
        <authorList>
            <consortium name="The Broad Institute Genomics Platform"/>
            <consortium name="The Broad Institute Genome Sequencing Center for Infectious Disease"/>
            <person name="Wu L."/>
            <person name="Ma J."/>
        </authorList>
    </citation>
    <scope>NUCLEOTIDE SEQUENCE [LARGE SCALE GENOMIC DNA]</scope>
    <source>
        <strain evidence="1 2">XZYJ18</strain>
    </source>
</reference>